<dbReference type="InterPro" id="IPR003810">
    <property type="entry name" value="Mntp/YtaF"/>
</dbReference>
<reference evidence="6" key="1">
    <citation type="journal article" date="2021" name="PeerJ">
        <title>Extensive microbial diversity within the chicken gut microbiome revealed by metagenomics and culture.</title>
        <authorList>
            <person name="Gilroy R."/>
            <person name="Ravi A."/>
            <person name="Getino M."/>
            <person name="Pursley I."/>
            <person name="Horton D.L."/>
            <person name="Alikhan N.F."/>
            <person name="Baker D."/>
            <person name="Gharbi K."/>
            <person name="Hall N."/>
            <person name="Watson M."/>
            <person name="Adriaenssens E.M."/>
            <person name="Foster-Nyarko E."/>
            <person name="Jarju S."/>
            <person name="Secka A."/>
            <person name="Antonio M."/>
            <person name="Oren A."/>
            <person name="Chaudhuri R.R."/>
            <person name="La Ragione R."/>
            <person name="Hildebrand F."/>
            <person name="Pallen M.J."/>
        </authorList>
    </citation>
    <scope>NUCLEOTIDE SEQUENCE</scope>
    <source>
        <strain evidence="6">14975</strain>
    </source>
</reference>
<evidence type="ECO:0000256" key="5">
    <source>
        <dbReference type="SAM" id="Phobius"/>
    </source>
</evidence>
<dbReference type="Pfam" id="PF02659">
    <property type="entry name" value="Mntp"/>
    <property type="match status" value="1"/>
</dbReference>
<accession>A0A9D1V9L1</accession>
<evidence type="ECO:0000256" key="3">
    <source>
        <dbReference type="ARBA" id="ARBA00022989"/>
    </source>
</evidence>
<feature type="transmembrane region" description="Helical" evidence="5">
    <location>
        <begin position="141"/>
        <end position="161"/>
    </location>
</feature>
<feature type="transmembrane region" description="Helical" evidence="5">
    <location>
        <begin position="66"/>
        <end position="86"/>
    </location>
</feature>
<dbReference type="Proteomes" id="UP000823964">
    <property type="component" value="Unassembled WGS sequence"/>
</dbReference>
<evidence type="ECO:0000313" key="7">
    <source>
        <dbReference type="Proteomes" id="UP000823964"/>
    </source>
</evidence>
<feature type="transmembrane region" description="Helical" evidence="5">
    <location>
        <begin position="6"/>
        <end position="28"/>
    </location>
</feature>
<evidence type="ECO:0000256" key="4">
    <source>
        <dbReference type="ARBA" id="ARBA00023136"/>
    </source>
</evidence>
<dbReference type="EMBL" id="DXFQ01000010">
    <property type="protein sequence ID" value="HIX19082.1"/>
    <property type="molecule type" value="Genomic_DNA"/>
</dbReference>
<dbReference type="AlphaFoldDB" id="A0A9D1V9L1"/>
<evidence type="ECO:0000256" key="1">
    <source>
        <dbReference type="ARBA" id="ARBA00022475"/>
    </source>
</evidence>
<feature type="transmembrane region" description="Helical" evidence="5">
    <location>
        <begin position="40"/>
        <end position="60"/>
    </location>
</feature>
<name>A0A9D1V9L1_9BACT</name>
<gene>
    <name evidence="6" type="ORF">H9862_00595</name>
</gene>
<organism evidence="6 7">
    <name type="scientific">Candidatus Akkermansia intestinigallinarum</name>
    <dbReference type="NCBI Taxonomy" id="2838431"/>
    <lineage>
        <taxon>Bacteria</taxon>
        <taxon>Pseudomonadati</taxon>
        <taxon>Verrucomicrobiota</taxon>
        <taxon>Verrucomicrobiia</taxon>
        <taxon>Verrucomicrobiales</taxon>
        <taxon>Akkermansiaceae</taxon>
        <taxon>Akkermansia</taxon>
    </lineage>
</organism>
<evidence type="ECO:0000313" key="6">
    <source>
        <dbReference type="EMBL" id="HIX19082.1"/>
    </source>
</evidence>
<dbReference type="PANTHER" id="PTHR35529">
    <property type="entry name" value="MANGANESE EFFLUX PUMP MNTP-RELATED"/>
    <property type="match status" value="1"/>
</dbReference>
<comment type="caution">
    <text evidence="6">The sequence shown here is derived from an EMBL/GenBank/DDBJ whole genome shotgun (WGS) entry which is preliminary data.</text>
</comment>
<sequence>MLNLFEVTVVGFALAVDAMLFSFSYGLVLRKRRYSSSLKLACSVGFFQAAMPLLGYTGGLRVKDCVAAWDHWLVLLVFCVLGITQIRNAWSSSEDDGPRAEPLSVPALLIVGVATSIDALAVGVCMAIGSLCGSHLNWSQVMLAVSLIGLITFACSLGGFNGAKLLQRFPRRGLETGAGLLLIGLGLQNFVRDLL</sequence>
<protein>
    <submittedName>
        <fullName evidence="6">Manganese efflux pump MntP family protein</fullName>
    </submittedName>
</protein>
<keyword evidence="4 5" id="KW-0472">Membrane</keyword>
<keyword evidence="1" id="KW-1003">Cell membrane</keyword>
<proteinExistence type="predicted"/>
<reference evidence="6" key="2">
    <citation type="submission" date="2021-04" db="EMBL/GenBank/DDBJ databases">
        <authorList>
            <person name="Gilroy R."/>
        </authorList>
    </citation>
    <scope>NUCLEOTIDE SEQUENCE</scope>
    <source>
        <strain evidence="6">14975</strain>
    </source>
</reference>
<keyword evidence="2 5" id="KW-0812">Transmembrane</keyword>
<evidence type="ECO:0000256" key="2">
    <source>
        <dbReference type="ARBA" id="ARBA00022692"/>
    </source>
</evidence>
<dbReference type="PANTHER" id="PTHR35529:SF1">
    <property type="entry name" value="MANGANESE EFFLUX PUMP MNTP-RELATED"/>
    <property type="match status" value="1"/>
</dbReference>
<feature type="transmembrane region" description="Helical" evidence="5">
    <location>
        <begin position="107"/>
        <end position="129"/>
    </location>
</feature>
<keyword evidence="3 5" id="KW-1133">Transmembrane helix</keyword>